<feature type="domain" description="O-GlcNAc transferase C-terminal" evidence="9">
    <location>
        <begin position="588"/>
        <end position="771"/>
    </location>
</feature>
<dbReference type="EMBL" id="JAQQFR010000011">
    <property type="protein sequence ID" value="MFL9880113.1"/>
    <property type="molecule type" value="Genomic_DNA"/>
</dbReference>
<dbReference type="InterPro" id="IPR037919">
    <property type="entry name" value="OGT"/>
</dbReference>
<sequence>MNSQINALLGQAVQHFEQGKLGEAEQLLQKVLQLHAKNFDALHILGVVKGIQNDKQEAIKLLKKAVSIDPGNNFVHFNLAKTLSEAGKEEESLPHHKKATQLAPQHAEAWLNYGRSLNNQGRFEEALACYEHALSVNPYYADAWSNYGATCNAMERYEDALSAYDKALAITPEHAESWSNSGVALQALKRHSPALAAYQKALAINPALTGTWINYGLLLIHEDRLEDALAAFDNVLRLAPDHLEAWLQSSVCFVRLHSFEHALAALESLISLAPDHVTAWIDKGVVQARLGQLEPALQSYQHALQLDGQSAQALYSKGLSLRDAGRHQDALQAYSQARALNPALEQLQINWLRSKMLLCDWQGVEDEMEALRATVQAQEQSFDPFLFVTLSDDPVSERLCAELHATRQHPDKRSGLQWPPVEPGKKIKIGYYSADFHNHATTYLMAELFEKHDRDAFELIGFSYGPDISDYMRQRVSAAMDSFIDVRHQSDAAVVAMSRDLGIDIAVDLKGYTRDSRMGIFSHGAAPVQVSYLGYPGTLGAPYIDYIIGDKVTTPDTAAPYYVEQIIRLPHSYQINDRTRSIAEHAFTRQELDLPEDAFVFACFNSNYKITPQVFGIWMAILNKVPGSVLWLFNDSPAVSDNLRAEAEKRGIAGNRLVFAPHMELASHLARHRQADLFLDTYNYNAHTTASDALWAGLPVLTRLGNTFSSRVAASLLNAVGLPELITTSVAEYEELAVALASDRERLASYRQRLLANRLTTPLFDSGLFTRHIEDAYRYMHQRRIAGLPPAAYDVPA</sequence>
<dbReference type="PROSITE" id="PS50293">
    <property type="entry name" value="TPR_REGION"/>
    <property type="match status" value="2"/>
</dbReference>
<keyword evidence="5" id="KW-0808">Transferase</keyword>
<evidence type="ECO:0000313" key="10">
    <source>
        <dbReference type="EMBL" id="MFL9880113.1"/>
    </source>
</evidence>
<dbReference type="SUPFAM" id="SSF53756">
    <property type="entry name" value="UDP-Glycosyltransferase/glycogen phosphorylase"/>
    <property type="match status" value="1"/>
</dbReference>
<dbReference type="Pfam" id="PF13424">
    <property type="entry name" value="TPR_12"/>
    <property type="match status" value="1"/>
</dbReference>
<gene>
    <name evidence="10" type="ORF">PQR63_17060</name>
</gene>
<dbReference type="SUPFAM" id="SSF48439">
    <property type="entry name" value="Protein prenylyltransferase"/>
    <property type="match status" value="1"/>
</dbReference>
<evidence type="ECO:0000256" key="2">
    <source>
        <dbReference type="ARBA" id="ARBA00005386"/>
    </source>
</evidence>
<dbReference type="Proteomes" id="UP001629214">
    <property type="component" value="Unassembled WGS sequence"/>
</dbReference>
<dbReference type="EC" id="2.4.1.255" evidence="3"/>
<feature type="domain" description="O-GlcNAc transferase C-terminal" evidence="9">
    <location>
        <begin position="422"/>
        <end position="580"/>
    </location>
</feature>
<name>A0ABW8ZCK5_9BURK</name>
<comment type="pathway">
    <text evidence="1">Protein modification; protein glycosylation.</text>
</comment>
<feature type="repeat" description="TPR" evidence="8">
    <location>
        <begin position="39"/>
        <end position="72"/>
    </location>
</feature>
<feature type="repeat" description="TPR" evidence="8">
    <location>
        <begin position="311"/>
        <end position="344"/>
    </location>
</feature>
<reference evidence="10 11" key="1">
    <citation type="journal article" date="2024" name="Chem. Sci.">
        <title>Discovery of megapolipeptins by genome mining of a Burkholderiales bacteria collection.</title>
        <authorList>
            <person name="Paulo B.S."/>
            <person name="Recchia M.J.J."/>
            <person name="Lee S."/>
            <person name="Fergusson C.H."/>
            <person name="Romanowski S.B."/>
            <person name="Hernandez A."/>
            <person name="Krull N."/>
            <person name="Liu D.Y."/>
            <person name="Cavanagh H."/>
            <person name="Bos A."/>
            <person name="Gray C.A."/>
            <person name="Murphy B.T."/>
            <person name="Linington R.G."/>
            <person name="Eustaquio A.S."/>
        </authorList>
    </citation>
    <scope>NUCLEOTIDE SEQUENCE [LARGE SCALE GENOMIC DNA]</scope>
    <source>
        <strain evidence="10 11">RL21-008-BIB-B</strain>
    </source>
</reference>
<comment type="similarity">
    <text evidence="2">Belongs to the glycosyltransferase 41 family. O-GlcNAc transferase subfamily.</text>
</comment>
<evidence type="ECO:0000256" key="7">
    <source>
        <dbReference type="ARBA" id="ARBA00022803"/>
    </source>
</evidence>
<dbReference type="Pfam" id="PF13432">
    <property type="entry name" value="TPR_16"/>
    <property type="match status" value="1"/>
</dbReference>
<evidence type="ECO:0000259" key="9">
    <source>
        <dbReference type="Pfam" id="PF13844"/>
    </source>
</evidence>
<comment type="caution">
    <text evidence="10">The sequence shown here is derived from an EMBL/GenBank/DDBJ whole genome shotgun (WGS) entry which is preliminary data.</text>
</comment>
<keyword evidence="6" id="KW-0677">Repeat</keyword>
<evidence type="ECO:0000256" key="3">
    <source>
        <dbReference type="ARBA" id="ARBA00011970"/>
    </source>
</evidence>
<feature type="repeat" description="TPR" evidence="8">
    <location>
        <begin position="277"/>
        <end position="310"/>
    </location>
</feature>
<protein>
    <recommendedName>
        <fullName evidence="3">protein O-GlcNAc transferase</fullName>
        <ecNumber evidence="3">2.4.1.255</ecNumber>
    </recommendedName>
</protein>
<dbReference type="PROSITE" id="PS50005">
    <property type="entry name" value="TPR"/>
    <property type="match status" value="7"/>
</dbReference>
<evidence type="ECO:0000313" key="11">
    <source>
        <dbReference type="Proteomes" id="UP001629214"/>
    </source>
</evidence>
<feature type="repeat" description="TPR" evidence="8">
    <location>
        <begin position="175"/>
        <end position="208"/>
    </location>
</feature>
<dbReference type="PANTHER" id="PTHR44366:SF1">
    <property type="entry name" value="UDP-N-ACETYLGLUCOSAMINE--PEPTIDE N-ACETYLGLUCOSAMINYLTRANSFERASE 110 KDA SUBUNIT"/>
    <property type="match status" value="1"/>
</dbReference>
<keyword evidence="11" id="KW-1185">Reference proteome</keyword>
<evidence type="ECO:0000256" key="5">
    <source>
        <dbReference type="ARBA" id="ARBA00022679"/>
    </source>
</evidence>
<keyword evidence="7 8" id="KW-0802">TPR repeat</keyword>
<evidence type="ECO:0000256" key="1">
    <source>
        <dbReference type="ARBA" id="ARBA00004922"/>
    </source>
</evidence>
<dbReference type="Gene3D" id="3.40.50.2000">
    <property type="entry name" value="Glycogen Phosphorylase B"/>
    <property type="match status" value="1"/>
</dbReference>
<dbReference type="Pfam" id="PF13371">
    <property type="entry name" value="TPR_9"/>
    <property type="match status" value="1"/>
</dbReference>
<evidence type="ECO:0000256" key="4">
    <source>
        <dbReference type="ARBA" id="ARBA00022676"/>
    </source>
</evidence>
<accession>A0ABW8ZCK5</accession>
<dbReference type="Gene3D" id="3.40.50.11380">
    <property type="match status" value="1"/>
</dbReference>
<feature type="repeat" description="TPR" evidence="8">
    <location>
        <begin position="141"/>
        <end position="174"/>
    </location>
</feature>
<dbReference type="SUPFAM" id="SSF48452">
    <property type="entry name" value="TPR-like"/>
    <property type="match status" value="1"/>
</dbReference>
<dbReference type="Gene3D" id="1.25.40.10">
    <property type="entry name" value="Tetratricopeptide repeat domain"/>
    <property type="match status" value="5"/>
</dbReference>
<evidence type="ECO:0000256" key="8">
    <source>
        <dbReference type="PROSITE-ProRule" id="PRU00339"/>
    </source>
</evidence>
<organism evidence="10 11">
    <name type="scientific">Herbaspirillum rhizosphaerae</name>
    <dbReference type="NCBI Taxonomy" id="346179"/>
    <lineage>
        <taxon>Bacteria</taxon>
        <taxon>Pseudomonadati</taxon>
        <taxon>Pseudomonadota</taxon>
        <taxon>Betaproteobacteria</taxon>
        <taxon>Burkholderiales</taxon>
        <taxon>Oxalobacteraceae</taxon>
        <taxon>Herbaspirillum</taxon>
    </lineage>
</organism>
<feature type="repeat" description="TPR" evidence="8">
    <location>
        <begin position="209"/>
        <end position="242"/>
    </location>
</feature>
<feature type="repeat" description="TPR" evidence="8">
    <location>
        <begin position="107"/>
        <end position="140"/>
    </location>
</feature>
<dbReference type="InterPro" id="IPR019734">
    <property type="entry name" value="TPR_rpt"/>
</dbReference>
<proteinExistence type="inferred from homology"/>
<dbReference type="RefSeq" id="WP_408169189.1">
    <property type="nucleotide sequence ID" value="NZ_JAQQFR010000011.1"/>
</dbReference>
<keyword evidence="4" id="KW-0328">Glycosyltransferase</keyword>
<evidence type="ECO:0000256" key="6">
    <source>
        <dbReference type="ARBA" id="ARBA00022737"/>
    </source>
</evidence>
<dbReference type="PANTHER" id="PTHR44366">
    <property type="entry name" value="UDP-N-ACETYLGLUCOSAMINE--PEPTIDE N-ACETYLGLUCOSAMINYLTRANSFERASE 110 KDA SUBUNIT"/>
    <property type="match status" value="1"/>
</dbReference>
<dbReference type="SMART" id="SM00028">
    <property type="entry name" value="TPR"/>
    <property type="match status" value="10"/>
</dbReference>
<dbReference type="Pfam" id="PF13181">
    <property type="entry name" value="TPR_8"/>
    <property type="match status" value="1"/>
</dbReference>
<dbReference type="InterPro" id="IPR011990">
    <property type="entry name" value="TPR-like_helical_dom_sf"/>
</dbReference>
<dbReference type="InterPro" id="IPR029489">
    <property type="entry name" value="OGT/SEC/SPY_C"/>
</dbReference>
<dbReference type="Pfam" id="PF13844">
    <property type="entry name" value="Glyco_transf_41"/>
    <property type="match status" value="2"/>
</dbReference>